<feature type="domain" description="Signal transduction histidine kinase internal region" evidence="3">
    <location>
        <begin position="236"/>
        <end position="311"/>
    </location>
</feature>
<dbReference type="Proteomes" id="UP000070675">
    <property type="component" value="Unassembled WGS sequence"/>
</dbReference>
<dbReference type="PANTHER" id="PTHR34220">
    <property type="entry name" value="SENSOR HISTIDINE KINASE YPDA"/>
    <property type="match status" value="1"/>
</dbReference>
<dbReference type="SUPFAM" id="SSF55874">
    <property type="entry name" value="ATPase domain of HSP90 chaperone/DNA topoisomerase II/histidine kinase"/>
    <property type="match status" value="1"/>
</dbReference>
<dbReference type="OrthoDB" id="2514702at2"/>
<sequence>MPQVMSGVQRNKTKWAHTWSKIVGVLLVVTSLVLLVLLFALLQTHPSPAPALVIISAYVLLCFLYAYVMVLPDDLTLKATDRTLQIASQLLEYTSHGLSSNMARGVCDIILPETLASAISITDGKQMLAAAGKNAAHYPFGSSVNQATLDSVLTGTVQIFHRSVLPEADHFPLRAGVVVPLKVHENVVGTIELYYSNASQIDRRQIALSTGFGELLSSQLVTHELEEQFKRSSQIELRALQSQVDPHFLFNTIGTIVSVVRTDPDRARSLLIDFSSYYRQTLGNSESLITLSREFDQGIRYINLMQARYGNERLLVDIDLDPQTMDLLVPPFIVQPILENCIKHAMREEDPLHIYFASKRIKDGLQIIVQDDGLGMSEEVRSTVFDIDPHPEHHTGKGCGLALCNVLSRVRYFFDTNSGIDIYSKEGVGTTVCFKLVGTPRAASDDATASNTTIKENA</sequence>
<dbReference type="Pfam" id="PF02518">
    <property type="entry name" value="HATPase_c"/>
    <property type="match status" value="1"/>
</dbReference>
<dbReference type="InterPro" id="IPR003594">
    <property type="entry name" value="HATPase_dom"/>
</dbReference>
<dbReference type="PATRIC" id="fig|1393034.3.peg.317"/>
<keyword evidence="4" id="KW-0418">Kinase</keyword>
<dbReference type="InterPro" id="IPR050640">
    <property type="entry name" value="Bact_2-comp_sensor_kinase"/>
</dbReference>
<keyword evidence="1" id="KW-0812">Transmembrane</keyword>
<reference evidence="5" key="1">
    <citation type="submission" date="2016-01" db="EMBL/GenBank/DDBJ databases">
        <authorList>
            <person name="Mitreva M."/>
            <person name="Pepin K.H."/>
            <person name="Mihindukulasuriya K.A."/>
            <person name="Fulton R."/>
            <person name="Fronick C."/>
            <person name="O'Laughlin M."/>
            <person name="Miner T."/>
            <person name="Herter B."/>
            <person name="Rosa B.A."/>
            <person name="Cordes M."/>
            <person name="Tomlinson C."/>
            <person name="Wollam A."/>
            <person name="Palsikar V.B."/>
            <person name="Mardis E.R."/>
            <person name="Wilson R.K."/>
        </authorList>
    </citation>
    <scope>NUCLEOTIDE SEQUENCE [LARGE SCALE GENOMIC DNA]</scope>
    <source>
        <strain evidence="5">DNF00019</strain>
    </source>
</reference>
<keyword evidence="4" id="KW-0808">Transferase</keyword>
<dbReference type="InterPro" id="IPR029016">
    <property type="entry name" value="GAF-like_dom_sf"/>
</dbReference>
<protein>
    <submittedName>
        <fullName evidence="4">ATPase/histidine kinase/DNA gyrase B/HSP90 domain protein</fullName>
    </submittedName>
</protein>
<name>A0A133XWD1_9ACTN</name>
<dbReference type="InterPro" id="IPR036890">
    <property type="entry name" value="HATPase_C_sf"/>
</dbReference>
<dbReference type="InterPro" id="IPR010559">
    <property type="entry name" value="Sig_transdc_His_kin_internal"/>
</dbReference>
<evidence type="ECO:0000313" key="5">
    <source>
        <dbReference type="Proteomes" id="UP000070675"/>
    </source>
</evidence>
<evidence type="ECO:0000313" key="4">
    <source>
        <dbReference type="EMBL" id="KXB35246.1"/>
    </source>
</evidence>
<gene>
    <name evidence="4" type="ORF">HMPREF3192_00323</name>
</gene>
<dbReference type="Pfam" id="PF06580">
    <property type="entry name" value="His_kinase"/>
    <property type="match status" value="1"/>
</dbReference>
<dbReference type="Gene3D" id="3.30.450.40">
    <property type="match status" value="1"/>
</dbReference>
<organism evidence="4 5">
    <name type="scientific">Atopobium deltae</name>
    <dbReference type="NCBI Taxonomy" id="1393034"/>
    <lineage>
        <taxon>Bacteria</taxon>
        <taxon>Bacillati</taxon>
        <taxon>Actinomycetota</taxon>
        <taxon>Coriobacteriia</taxon>
        <taxon>Coriobacteriales</taxon>
        <taxon>Atopobiaceae</taxon>
        <taxon>Atopobium</taxon>
    </lineage>
</organism>
<comment type="caution">
    <text evidence="4">The sequence shown here is derived from an EMBL/GenBank/DDBJ whole genome shotgun (WGS) entry which is preliminary data.</text>
</comment>
<dbReference type="STRING" id="1393034.HMPREF3192_00323"/>
<dbReference type="EMBL" id="LSCR01000005">
    <property type="protein sequence ID" value="KXB35246.1"/>
    <property type="molecule type" value="Genomic_DNA"/>
</dbReference>
<dbReference type="Gene3D" id="3.30.565.10">
    <property type="entry name" value="Histidine kinase-like ATPase, C-terminal domain"/>
    <property type="match status" value="1"/>
</dbReference>
<feature type="domain" description="Histidine kinase/HSP90-like ATPase" evidence="2">
    <location>
        <begin position="333"/>
        <end position="436"/>
    </location>
</feature>
<dbReference type="GO" id="GO:0016020">
    <property type="term" value="C:membrane"/>
    <property type="evidence" value="ECO:0007669"/>
    <property type="project" value="InterPro"/>
</dbReference>
<evidence type="ECO:0000259" key="3">
    <source>
        <dbReference type="Pfam" id="PF06580"/>
    </source>
</evidence>
<keyword evidence="1" id="KW-1133">Transmembrane helix</keyword>
<keyword evidence="1" id="KW-0472">Membrane</keyword>
<dbReference type="AlphaFoldDB" id="A0A133XWD1"/>
<keyword evidence="5" id="KW-1185">Reference proteome</keyword>
<feature type="transmembrane region" description="Helical" evidence="1">
    <location>
        <begin position="48"/>
        <end position="68"/>
    </location>
</feature>
<dbReference type="PANTHER" id="PTHR34220:SF7">
    <property type="entry name" value="SENSOR HISTIDINE KINASE YPDA"/>
    <property type="match status" value="1"/>
</dbReference>
<proteinExistence type="predicted"/>
<dbReference type="GO" id="GO:0000155">
    <property type="term" value="F:phosphorelay sensor kinase activity"/>
    <property type="evidence" value="ECO:0007669"/>
    <property type="project" value="InterPro"/>
</dbReference>
<feature type="transmembrane region" description="Helical" evidence="1">
    <location>
        <begin position="21"/>
        <end position="42"/>
    </location>
</feature>
<evidence type="ECO:0000256" key="1">
    <source>
        <dbReference type="SAM" id="Phobius"/>
    </source>
</evidence>
<accession>A0A133XWD1</accession>
<dbReference type="RefSeq" id="WP_066304716.1">
    <property type="nucleotide sequence ID" value="NZ_KQ959486.1"/>
</dbReference>
<evidence type="ECO:0000259" key="2">
    <source>
        <dbReference type="Pfam" id="PF02518"/>
    </source>
</evidence>